<dbReference type="InterPro" id="IPR043129">
    <property type="entry name" value="ATPase_NBD"/>
</dbReference>
<dbReference type="Gene3D" id="3.30.420.150">
    <property type="entry name" value="Exopolyphosphatase. Domain 2"/>
    <property type="match status" value="1"/>
</dbReference>
<gene>
    <name evidence="3" type="ORF">MNBD_CHLOROFLEXI01-1275</name>
</gene>
<keyword evidence="3" id="KW-0378">Hydrolase</keyword>
<proteinExistence type="predicted"/>
<dbReference type="InterPro" id="IPR050273">
    <property type="entry name" value="GppA/Ppx_hydrolase"/>
</dbReference>
<dbReference type="SUPFAM" id="SSF53067">
    <property type="entry name" value="Actin-like ATPase domain"/>
    <property type="match status" value="1"/>
</dbReference>
<feature type="non-terminal residue" evidence="3">
    <location>
        <position position="1"/>
    </location>
</feature>
<reference evidence="3" key="1">
    <citation type="submission" date="2018-06" db="EMBL/GenBank/DDBJ databases">
        <authorList>
            <person name="Zhirakovskaya E."/>
        </authorList>
    </citation>
    <scope>NUCLEOTIDE SEQUENCE</scope>
</reference>
<dbReference type="Pfam" id="PF02541">
    <property type="entry name" value="Ppx-GppA"/>
    <property type="match status" value="1"/>
</dbReference>
<dbReference type="Gene3D" id="1.10.3210.10">
    <property type="entry name" value="Hypothetical protein af1432"/>
    <property type="match status" value="1"/>
</dbReference>
<feature type="domain" description="Ppx/GppA phosphatase N-terminal" evidence="1">
    <location>
        <begin position="7"/>
        <end position="111"/>
    </location>
</feature>
<evidence type="ECO:0000259" key="2">
    <source>
        <dbReference type="Pfam" id="PF21447"/>
    </source>
</evidence>
<name>A0A3B0UST8_9ZZZZ</name>
<accession>A0A3B0UST8</accession>
<dbReference type="EMBL" id="UOEU01000517">
    <property type="protein sequence ID" value="VAW34171.1"/>
    <property type="molecule type" value="Genomic_DNA"/>
</dbReference>
<organism evidence="3">
    <name type="scientific">hydrothermal vent metagenome</name>
    <dbReference type="NCBI Taxonomy" id="652676"/>
    <lineage>
        <taxon>unclassified sequences</taxon>
        <taxon>metagenomes</taxon>
        <taxon>ecological metagenomes</taxon>
    </lineage>
</organism>
<sequence>WLQKKQAKPHRHLVGLGGTIRNLALIEAARQKYPLNTLHGFVLQRSAIQQTVQQLQERSLAERRKIVGLNRDRADIIFPGALVIDAVMERLQVDRLTISKNGLREGLFFEQFWQHLAYPVATNVRRFSVLNMARVYNYQKAHASHVRYLATRLFNQLAPLHGFGMAEHELLDAAALLHDLGTVISYDNHHKHSQTLIINSGLAGFTPRETALVALLTRYHRKGKPSLAPFEVLLLETDRLVLLRLAAILRLSEFLERGRSANVDDVTAVWDETSLRLTLIADEYPAVELWEAERNAVSLMETAFERQVTLESTAVPDIQFGL</sequence>
<dbReference type="PANTHER" id="PTHR30005:SF0">
    <property type="entry name" value="RETROGRADE REGULATION PROTEIN 2"/>
    <property type="match status" value="1"/>
</dbReference>
<dbReference type="SUPFAM" id="SSF109604">
    <property type="entry name" value="HD-domain/PDEase-like"/>
    <property type="match status" value="1"/>
</dbReference>
<evidence type="ECO:0000259" key="1">
    <source>
        <dbReference type="Pfam" id="PF02541"/>
    </source>
</evidence>
<dbReference type="InterPro" id="IPR048950">
    <property type="entry name" value="Ppx_GppA_C"/>
</dbReference>
<protein>
    <submittedName>
        <fullName evidence="3">Exopolyphosphatase</fullName>
        <ecNumber evidence="3">3.6.1.11</ecNumber>
    </submittedName>
</protein>
<dbReference type="PANTHER" id="PTHR30005">
    <property type="entry name" value="EXOPOLYPHOSPHATASE"/>
    <property type="match status" value="1"/>
</dbReference>
<dbReference type="GO" id="GO:0004309">
    <property type="term" value="F:exopolyphosphatase activity"/>
    <property type="evidence" value="ECO:0007669"/>
    <property type="project" value="UniProtKB-EC"/>
</dbReference>
<dbReference type="AlphaFoldDB" id="A0A3B0UST8"/>
<dbReference type="Pfam" id="PF21447">
    <property type="entry name" value="Ppx-GppA_III"/>
    <property type="match status" value="1"/>
</dbReference>
<evidence type="ECO:0000313" key="3">
    <source>
        <dbReference type="EMBL" id="VAW34171.1"/>
    </source>
</evidence>
<feature type="domain" description="Ppx/GppA phosphatase C-terminal" evidence="2">
    <location>
        <begin position="124"/>
        <end position="279"/>
    </location>
</feature>
<dbReference type="EC" id="3.6.1.11" evidence="3"/>
<dbReference type="InterPro" id="IPR003695">
    <property type="entry name" value="Ppx_GppA_N"/>
</dbReference>